<keyword evidence="2" id="KW-1185">Reference proteome</keyword>
<gene>
    <name evidence="1" type="ORF">LZC94_11835</name>
</gene>
<dbReference type="EMBL" id="CP089984">
    <property type="protein sequence ID" value="WXB17942.1"/>
    <property type="molecule type" value="Genomic_DNA"/>
</dbReference>
<reference evidence="1 2" key="1">
    <citation type="submission" date="2021-12" db="EMBL/GenBank/DDBJ databases">
        <title>Discovery of the Pendulisporaceae a myxobacterial family with distinct sporulation behavior and unique specialized metabolism.</title>
        <authorList>
            <person name="Garcia R."/>
            <person name="Popoff A."/>
            <person name="Bader C.D."/>
            <person name="Loehr J."/>
            <person name="Walesch S."/>
            <person name="Walt C."/>
            <person name="Boldt J."/>
            <person name="Bunk B."/>
            <person name="Haeckl F.J.F.P.J."/>
            <person name="Gunesch A.P."/>
            <person name="Birkelbach J."/>
            <person name="Nuebel U."/>
            <person name="Pietschmann T."/>
            <person name="Bach T."/>
            <person name="Mueller R."/>
        </authorList>
    </citation>
    <scope>NUCLEOTIDE SEQUENCE [LARGE SCALE GENOMIC DNA]</scope>
    <source>
        <strain evidence="1 2">MSr11954</strain>
    </source>
</reference>
<protein>
    <submittedName>
        <fullName evidence="1">Uncharacterized protein</fullName>
    </submittedName>
</protein>
<accession>A0ABZ2M4P0</accession>
<evidence type="ECO:0000313" key="2">
    <source>
        <dbReference type="Proteomes" id="UP001370348"/>
    </source>
</evidence>
<dbReference type="RefSeq" id="WP_394827583.1">
    <property type="nucleotide sequence ID" value="NZ_CP089984.1"/>
</dbReference>
<dbReference type="Proteomes" id="UP001370348">
    <property type="component" value="Chromosome"/>
</dbReference>
<name>A0ABZ2M4P0_9BACT</name>
<organism evidence="1 2">
    <name type="scientific">Pendulispora albinea</name>
    <dbReference type="NCBI Taxonomy" id="2741071"/>
    <lineage>
        <taxon>Bacteria</taxon>
        <taxon>Pseudomonadati</taxon>
        <taxon>Myxococcota</taxon>
        <taxon>Myxococcia</taxon>
        <taxon>Myxococcales</taxon>
        <taxon>Sorangiineae</taxon>
        <taxon>Pendulisporaceae</taxon>
        <taxon>Pendulispora</taxon>
    </lineage>
</organism>
<proteinExistence type="predicted"/>
<evidence type="ECO:0000313" key="1">
    <source>
        <dbReference type="EMBL" id="WXB17942.1"/>
    </source>
</evidence>
<sequence>MHLDVFLEPAVDLPSLAKILDELGHLGRLDTIRGWGRRTQARLYEAAQGFHPITLDDFVPPATDPLHEVIHHGKNTLPSFSHFQKRFCKPTDAAAEDKAELLGYNHQTLMWATGPGYFVVHPSEASGEVDIDYLRTPKDKPTAWPPIQDNDHGLARLVYGGMVDVMRGVSQHVSIGRAKKKGTFMDAWFVLCREEPSA</sequence>